<dbReference type="PROSITE" id="PS00741">
    <property type="entry name" value="DH_1"/>
    <property type="match status" value="1"/>
</dbReference>
<dbReference type="GO" id="GO:0070161">
    <property type="term" value="C:anchoring junction"/>
    <property type="evidence" value="ECO:0007669"/>
    <property type="project" value="UniProtKB-SubCell"/>
</dbReference>
<evidence type="ECO:0000256" key="8">
    <source>
        <dbReference type="PROSITE-ProRule" id="PRU00192"/>
    </source>
</evidence>
<dbReference type="InterPro" id="IPR001452">
    <property type="entry name" value="SH3_domain"/>
</dbReference>
<feature type="domain" description="BAR" evidence="12">
    <location>
        <begin position="556"/>
        <end position="792"/>
    </location>
</feature>
<feature type="region of interest" description="Disordered" evidence="9">
    <location>
        <begin position="193"/>
        <end position="219"/>
    </location>
</feature>
<dbReference type="SUPFAM" id="SSF103657">
    <property type="entry name" value="BAR/IMD domain-like"/>
    <property type="match status" value="1"/>
</dbReference>
<keyword evidence="14" id="KW-1185">Reference proteome</keyword>
<evidence type="ECO:0000256" key="6">
    <source>
        <dbReference type="ARBA" id="ARBA00022949"/>
    </source>
</evidence>
<dbReference type="Pfam" id="PF00018">
    <property type="entry name" value="SH3_1"/>
    <property type="match status" value="1"/>
</dbReference>
<dbReference type="Pfam" id="PF03114">
    <property type="entry name" value="BAR"/>
    <property type="match status" value="1"/>
</dbReference>
<dbReference type="SMART" id="SM00326">
    <property type="entry name" value="SH3"/>
    <property type="match status" value="2"/>
</dbReference>
<dbReference type="OrthoDB" id="6244550at2759"/>
<dbReference type="Gene3D" id="1.20.1270.60">
    <property type="entry name" value="Arfaptin homology (AH) domain/BAR domain"/>
    <property type="match status" value="1"/>
</dbReference>
<dbReference type="GO" id="GO:0035556">
    <property type="term" value="P:intracellular signal transduction"/>
    <property type="evidence" value="ECO:0007669"/>
    <property type="project" value="InterPro"/>
</dbReference>
<evidence type="ECO:0000256" key="9">
    <source>
        <dbReference type="SAM" id="MobiDB-lite"/>
    </source>
</evidence>
<dbReference type="AlphaFoldDB" id="A0A813V9U8"/>
<gene>
    <name evidence="13" type="ORF">OXX778_LOCUS8300</name>
</gene>
<dbReference type="PROSITE" id="PS51021">
    <property type="entry name" value="BAR"/>
    <property type="match status" value="1"/>
</dbReference>
<evidence type="ECO:0000256" key="4">
    <source>
        <dbReference type="ARBA" id="ARBA00022443"/>
    </source>
</evidence>
<dbReference type="InterPro" id="IPR035899">
    <property type="entry name" value="DBL_dom_sf"/>
</dbReference>
<dbReference type="EMBL" id="CAJNOC010001131">
    <property type="protein sequence ID" value="CAF0837962.1"/>
    <property type="molecule type" value="Genomic_DNA"/>
</dbReference>
<dbReference type="InterPro" id="IPR027267">
    <property type="entry name" value="AH/BAR_dom_sf"/>
</dbReference>
<feature type="domain" description="SH3" evidence="10">
    <location>
        <begin position="1018"/>
        <end position="1086"/>
    </location>
</feature>
<feature type="domain" description="DH" evidence="11">
    <location>
        <begin position="327"/>
        <end position="512"/>
    </location>
</feature>
<dbReference type="SMART" id="SM00325">
    <property type="entry name" value="RhoGEF"/>
    <property type="match status" value="1"/>
</dbReference>
<feature type="region of interest" description="Disordered" evidence="9">
    <location>
        <begin position="267"/>
        <end position="294"/>
    </location>
</feature>
<evidence type="ECO:0000256" key="2">
    <source>
        <dbReference type="ARBA" id="ARBA00004348"/>
    </source>
</evidence>
<evidence type="ECO:0000256" key="5">
    <source>
        <dbReference type="ARBA" id="ARBA00022658"/>
    </source>
</evidence>
<dbReference type="InterPro" id="IPR001331">
    <property type="entry name" value="GDS_CDC24_CS"/>
</dbReference>
<feature type="compositionally biased region" description="Polar residues" evidence="9">
    <location>
        <begin position="201"/>
        <end position="219"/>
    </location>
</feature>
<dbReference type="SUPFAM" id="SSF48065">
    <property type="entry name" value="DBL homology domain (DH-domain)"/>
    <property type="match status" value="1"/>
</dbReference>
<comment type="subcellular location">
    <subcellularLocation>
        <location evidence="1">Cell junction</location>
    </subcellularLocation>
    <subcellularLocation>
        <location evidence="2">Golgi apparatus</location>
        <location evidence="2">Golgi stack</location>
    </subcellularLocation>
</comment>
<dbReference type="GO" id="GO:0005085">
    <property type="term" value="F:guanyl-nucleotide exchange factor activity"/>
    <property type="evidence" value="ECO:0007669"/>
    <property type="project" value="UniProtKB-KW"/>
</dbReference>
<dbReference type="CDD" id="cd00160">
    <property type="entry name" value="RhoGEF"/>
    <property type="match status" value="1"/>
</dbReference>
<keyword evidence="4 8" id="KW-0728">SH3 domain</keyword>
<evidence type="ECO:0000313" key="14">
    <source>
        <dbReference type="Proteomes" id="UP000663879"/>
    </source>
</evidence>
<evidence type="ECO:0000259" key="12">
    <source>
        <dbReference type="PROSITE" id="PS51021"/>
    </source>
</evidence>
<dbReference type="GO" id="GO:0005795">
    <property type="term" value="C:Golgi stack"/>
    <property type="evidence" value="ECO:0007669"/>
    <property type="project" value="UniProtKB-SubCell"/>
</dbReference>
<dbReference type="PANTHER" id="PTHR22834">
    <property type="entry name" value="NUCLEAR FUSION PROTEIN FUS2"/>
    <property type="match status" value="1"/>
</dbReference>
<name>A0A813V9U8_9BILA</name>
<dbReference type="InterPro" id="IPR000219">
    <property type="entry name" value="DH_dom"/>
</dbReference>
<keyword evidence="6" id="KW-0965">Cell junction</keyword>
<sequence length="1086" mass="126042">MESKNMENIYDKLFDYRKINQIKLSQQNSQVFYDNFMSNLIINNVNNSKILNDSVLVFDKRNNTLFNQNTIPIGIVQEDNNTYPNELISSSTNSNFSNKSNDTSSYKFSLVRSKISKKSRVNRSKSLVLKKNRNINFIKQNYIEFNNSNSIDVYNKITECLNKPKIYPRSVYLTYERTSNSLNYQDNFNEFQDNKADMNIPDNNLNTSTGSNRSSGKNQLRSFINRKILNRSDNNHEENGFDDSRLTAFRNRILTDFINPIKKSISSASSKSSSFSSSLSCSSSSSSPPSPMNISRKFKVINQNDQSSTSKDYESIYDDEIERKVIAKGKVVDELIQTEMDFYRVMKLMFDIYLGPNSDSKISTDIKDSIFCNIKDLVQLSSVLLNDFESNILNQNQDQVRIGKCFLKNCETIRINYSYYAQYIEYSNNILDKNEKSPELIRYIENGLNIIKQQVNTLDLQSLLLKPIQRVLKYPLLLQELIKNTESCHEDYQDLLEALKSMQNVATYINEIKRRHELIVKYGRRIKENSTITNKMSKLTMHSMIKKSNRISVKLSNALKINAVTTVDEKFDEWEIKFHSMEKIIKNFIKDVVGLLSSLKELLKSQTANSESLQEYFGDDKFEEIVHYVQLNSHFLNDFITKKTSLIHEKVMKPLKDLLECLETPNKLIIKRNDKLLDYEFAKLNIERSKDKLTYKTNQENLVESKKNFEALNNQLIEELPHLVLKCSIIFDKCFQIFALLKRNIYQTTNFEIQNLINKHKNGNVFLNENPSSSSYTSLTTQLNNKFLNNNKNNNSFQNQNCDYSEIGNSNRNQSNSSSTGLDKMQRFFSSKPEQAKKIKNLFNLQIFKNLSNQEKPDTSKNYNSKQPHLPSGYNSSYDLIQTDEIRDRLKRLYENNLFIVLEKFSGFGLSDNLNLEINDIVFVLKQSDPCGNTDSWFVDNGISKGIVPSRILKPYVNRKVSVNLIDFNAESNYNQADDTFTEPFSSDLVNNNQNNAYNFDNNSNANEDEDSFTSDESKVEFCVALYAFEALNESTLTISEGERFKIIDKHDSNYNNEWWFVERIDDFELGRQGYVPANYVELVKY</sequence>
<dbReference type="InterPro" id="IPR036028">
    <property type="entry name" value="SH3-like_dom_sf"/>
</dbReference>
<organism evidence="13 14">
    <name type="scientific">Brachionus calyciflorus</name>
    <dbReference type="NCBI Taxonomy" id="104777"/>
    <lineage>
        <taxon>Eukaryota</taxon>
        <taxon>Metazoa</taxon>
        <taxon>Spiralia</taxon>
        <taxon>Gnathifera</taxon>
        <taxon>Rotifera</taxon>
        <taxon>Eurotatoria</taxon>
        <taxon>Monogononta</taxon>
        <taxon>Pseudotrocha</taxon>
        <taxon>Ploima</taxon>
        <taxon>Brachionidae</taxon>
        <taxon>Brachionus</taxon>
    </lineage>
</organism>
<dbReference type="PROSITE" id="PS50002">
    <property type="entry name" value="SH3"/>
    <property type="match status" value="1"/>
</dbReference>
<evidence type="ECO:0000259" key="10">
    <source>
        <dbReference type="PROSITE" id="PS50002"/>
    </source>
</evidence>
<evidence type="ECO:0000259" key="11">
    <source>
        <dbReference type="PROSITE" id="PS50010"/>
    </source>
</evidence>
<dbReference type="Gene3D" id="2.30.30.40">
    <property type="entry name" value="SH3 Domains"/>
    <property type="match status" value="2"/>
</dbReference>
<evidence type="ECO:0000256" key="3">
    <source>
        <dbReference type="ARBA" id="ARBA00018186"/>
    </source>
</evidence>
<comment type="caution">
    <text evidence="13">The sequence shown here is derived from an EMBL/GenBank/DDBJ whole genome shotgun (WGS) entry which is preliminary data.</text>
</comment>
<evidence type="ECO:0000256" key="1">
    <source>
        <dbReference type="ARBA" id="ARBA00004282"/>
    </source>
</evidence>
<dbReference type="InterPro" id="IPR004148">
    <property type="entry name" value="BAR_dom"/>
</dbReference>
<keyword evidence="5" id="KW-0344">Guanine-nucleotide releasing factor</keyword>
<dbReference type="Pfam" id="PF00621">
    <property type="entry name" value="RhoGEF"/>
    <property type="match status" value="1"/>
</dbReference>
<protein>
    <recommendedName>
        <fullName evidence="3">Dynamin-binding protein</fullName>
    </recommendedName>
    <alternativeName>
        <fullName evidence="7">Scaffold protein Tuba</fullName>
    </alternativeName>
</protein>
<dbReference type="PANTHER" id="PTHR22834:SF20">
    <property type="entry name" value="SH3 DOMAIN-CONTAINING PROTEIN"/>
    <property type="match status" value="1"/>
</dbReference>
<evidence type="ECO:0000313" key="13">
    <source>
        <dbReference type="EMBL" id="CAF0837962.1"/>
    </source>
</evidence>
<dbReference type="PROSITE" id="PS50010">
    <property type="entry name" value="DH_2"/>
    <property type="match status" value="1"/>
</dbReference>
<evidence type="ECO:0000256" key="7">
    <source>
        <dbReference type="ARBA" id="ARBA00032587"/>
    </source>
</evidence>
<proteinExistence type="predicted"/>
<accession>A0A813V9U8</accession>
<dbReference type="SUPFAM" id="SSF50044">
    <property type="entry name" value="SH3-domain"/>
    <property type="match status" value="2"/>
</dbReference>
<dbReference type="SMART" id="SM00721">
    <property type="entry name" value="BAR"/>
    <property type="match status" value="1"/>
</dbReference>
<dbReference type="InterPro" id="IPR051492">
    <property type="entry name" value="Dynamin-Rho_GEF"/>
</dbReference>
<reference evidence="13" key="1">
    <citation type="submission" date="2021-02" db="EMBL/GenBank/DDBJ databases">
        <authorList>
            <person name="Nowell W R."/>
        </authorList>
    </citation>
    <scope>NUCLEOTIDE SEQUENCE</scope>
    <source>
        <strain evidence="13">Ploen Becks lab</strain>
    </source>
</reference>
<dbReference type="Proteomes" id="UP000663879">
    <property type="component" value="Unassembled WGS sequence"/>
</dbReference>
<dbReference type="Gene3D" id="1.20.900.10">
    <property type="entry name" value="Dbl homology (DH) domain"/>
    <property type="match status" value="1"/>
</dbReference>